<dbReference type="Gene3D" id="3.60.20.20">
    <property type="entry name" value="Inosine monophosphate cyclohydrolase-like"/>
    <property type="match status" value="1"/>
</dbReference>
<evidence type="ECO:0000259" key="1">
    <source>
        <dbReference type="Pfam" id="PF07826"/>
    </source>
</evidence>
<accession>A0ABX1Z610</accession>
<organism evidence="2 3">
    <name type="scientific">Paenibacillus germinis</name>
    <dbReference type="NCBI Taxonomy" id="2654979"/>
    <lineage>
        <taxon>Bacteria</taxon>
        <taxon>Bacillati</taxon>
        <taxon>Bacillota</taxon>
        <taxon>Bacilli</taxon>
        <taxon>Bacillales</taxon>
        <taxon>Paenibacillaceae</taxon>
        <taxon>Paenibacillus</taxon>
    </lineage>
</organism>
<feature type="domain" description="Inosine monophosphate cyclohydrolase-like" evidence="1">
    <location>
        <begin position="37"/>
        <end position="243"/>
    </location>
</feature>
<name>A0ABX1Z610_9BACL</name>
<evidence type="ECO:0000313" key="2">
    <source>
        <dbReference type="EMBL" id="NOU88683.1"/>
    </source>
</evidence>
<evidence type="ECO:0000313" key="3">
    <source>
        <dbReference type="Proteomes" id="UP000658690"/>
    </source>
</evidence>
<proteinExistence type="predicted"/>
<comment type="caution">
    <text evidence="2">The sequence shown here is derived from an EMBL/GenBank/DDBJ whole genome shotgun (WGS) entry which is preliminary data.</text>
</comment>
<dbReference type="Proteomes" id="UP000658690">
    <property type="component" value="Unassembled WGS sequence"/>
</dbReference>
<keyword evidence="3" id="KW-1185">Reference proteome</keyword>
<gene>
    <name evidence="2" type="ORF">GC102_23455</name>
</gene>
<dbReference type="Pfam" id="PF07826">
    <property type="entry name" value="IMP_cyclohyd"/>
    <property type="match status" value="1"/>
</dbReference>
<sequence>MQKKEIKRPSPNIYRHTNYHEVTLLSSFRNNLFEATYPGRTLIIGMNPSGTHYVQVYWIMGRSSNSRNRIFELEQLHVKNTAYDPAKMEDPSLIIYYPARDIEGYHIISNGDQTDTIFEGLQQSISFEDSLMKREFEPDAPHYTPRISGIIDTSSNTYCLSILKSKQNDPSVCIRNFFHFNAFTKGTGHCIHTYSCEVNGILQSFNGEPLEVPVFDSLDETASFYWDQINDDNKISLLVKFISIQGNNIEFKLINKNAY</sequence>
<dbReference type="SUPFAM" id="SSF75569">
    <property type="entry name" value="Archaeal IMP cyclohydrolase PurO"/>
    <property type="match status" value="1"/>
</dbReference>
<dbReference type="EMBL" id="WHOC01000131">
    <property type="protein sequence ID" value="NOU88683.1"/>
    <property type="molecule type" value="Genomic_DNA"/>
</dbReference>
<reference evidence="2 3" key="1">
    <citation type="submission" date="2019-10" db="EMBL/GenBank/DDBJ databases">
        <title>Description of Paenibacillus choica sp. nov.</title>
        <authorList>
            <person name="Carlier A."/>
            <person name="Qi S."/>
        </authorList>
    </citation>
    <scope>NUCLEOTIDE SEQUENCE [LARGE SCALE GENOMIC DNA]</scope>
    <source>
        <strain evidence="2 3">LMG 31460</strain>
    </source>
</reference>
<dbReference type="InterPro" id="IPR020600">
    <property type="entry name" value="IMP_cyclohydrolase-like"/>
</dbReference>
<protein>
    <submittedName>
        <fullName evidence="2">Inosine monophosphate cyclohydrolase</fullName>
    </submittedName>
</protein>
<dbReference type="InterPro" id="IPR036795">
    <property type="entry name" value="IMP_cyclohydrolase-like_sf"/>
</dbReference>